<comment type="similarity">
    <text evidence="2">Belongs to the 'phage' integrase family.</text>
</comment>
<evidence type="ECO:0000256" key="5">
    <source>
        <dbReference type="ARBA" id="ARBA00023172"/>
    </source>
</evidence>
<reference evidence="9 10" key="1">
    <citation type="submission" date="2020-01" db="EMBL/GenBank/DDBJ databases">
        <title>Genome sequence of a 1,3-propanediol producer, Clostridium butyricum S3.</title>
        <authorList>
            <person name="Zhou J."/>
        </authorList>
    </citation>
    <scope>NUCLEOTIDE SEQUENCE [LARGE SCALE GENOMIC DNA]</scope>
    <source>
        <strain evidence="9 10">S3</strain>
    </source>
</reference>
<evidence type="ECO:0000313" key="9">
    <source>
        <dbReference type="EMBL" id="NAS17501.1"/>
    </source>
</evidence>
<dbReference type="InterPro" id="IPR044068">
    <property type="entry name" value="CB"/>
</dbReference>
<feature type="domain" description="Core-binding (CB)" evidence="8">
    <location>
        <begin position="27"/>
        <end position="125"/>
    </location>
</feature>
<dbReference type="GO" id="GO:0006310">
    <property type="term" value="P:DNA recombination"/>
    <property type="evidence" value="ECO:0007669"/>
    <property type="project" value="UniProtKB-KW"/>
</dbReference>
<evidence type="ECO:0000259" key="8">
    <source>
        <dbReference type="PROSITE" id="PS51900"/>
    </source>
</evidence>
<dbReference type="GO" id="GO:0003677">
    <property type="term" value="F:DNA binding"/>
    <property type="evidence" value="ECO:0007669"/>
    <property type="project" value="UniProtKB-UniRule"/>
</dbReference>
<dbReference type="GO" id="GO:0015074">
    <property type="term" value="P:DNA integration"/>
    <property type="evidence" value="ECO:0007669"/>
    <property type="project" value="UniProtKB-KW"/>
</dbReference>
<keyword evidence="3" id="KW-0229">DNA integration</keyword>
<sequence>MGGILMRIQEILTAENKVRYLVVDDVGEPLKPVLKFLKYKDNSGKARNTLRAYCYHLKAFFEFLQQRGLDYLNIGIDEVAEFMRWLQNPYGNVKISPIIPLEPVKKPRTVNAYISTIMEFYDYLMRHEDYSIQLSEKLKRQILGSRRGFKDFLYHINKSKSYDAKILKVKVPKENPKTISKEKISKLIDCCSNFRDKFLIQLLWESSMRIGEALALWLEDFEIDAMKIHIKDRGELKNLSEIKTVSSPRIIDVSSDLMNFYMDYIAEHHTDDVDTNHVFIKLSGENQYEPLEYADVNALFMRLRKKTGIYVTPHMLRHSSLTALRRSGWKIESLQKRAGHGCVQSTYIYMHVDDNDLRKEWEESEKRMKLRKKNTGDENK</sequence>
<dbReference type="PROSITE" id="PS51900">
    <property type="entry name" value="CB"/>
    <property type="match status" value="1"/>
</dbReference>
<evidence type="ECO:0000256" key="4">
    <source>
        <dbReference type="ARBA" id="ARBA00023125"/>
    </source>
</evidence>
<keyword evidence="4 6" id="KW-0238">DNA-binding</keyword>
<dbReference type="Pfam" id="PF00589">
    <property type="entry name" value="Phage_integrase"/>
    <property type="match status" value="1"/>
</dbReference>
<dbReference type="Gene3D" id="1.10.150.130">
    <property type="match status" value="1"/>
</dbReference>
<evidence type="ECO:0000256" key="6">
    <source>
        <dbReference type="PROSITE-ProRule" id="PRU01248"/>
    </source>
</evidence>
<dbReference type="AlphaFoldDB" id="A0A6L9EMA4"/>
<dbReference type="InterPro" id="IPR013762">
    <property type="entry name" value="Integrase-like_cat_sf"/>
</dbReference>
<proteinExistence type="inferred from homology"/>
<dbReference type="EMBL" id="WOFV02000013">
    <property type="protein sequence ID" value="NAS17501.1"/>
    <property type="molecule type" value="Genomic_DNA"/>
</dbReference>
<comment type="caution">
    <text evidence="9">The sequence shown here is derived from an EMBL/GenBank/DDBJ whole genome shotgun (WGS) entry which is preliminary data.</text>
</comment>
<evidence type="ECO:0000256" key="1">
    <source>
        <dbReference type="ARBA" id="ARBA00003283"/>
    </source>
</evidence>
<evidence type="ECO:0000256" key="2">
    <source>
        <dbReference type="ARBA" id="ARBA00008857"/>
    </source>
</evidence>
<dbReference type="InterPro" id="IPR004107">
    <property type="entry name" value="Integrase_SAM-like_N"/>
</dbReference>
<dbReference type="PROSITE" id="PS51898">
    <property type="entry name" value="TYR_RECOMBINASE"/>
    <property type="match status" value="1"/>
</dbReference>
<dbReference type="Gene3D" id="1.10.443.10">
    <property type="entry name" value="Intergrase catalytic core"/>
    <property type="match status" value="1"/>
</dbReference>
<evidence type="ECO:0000313" key="10">
    <source>
        <dbReference type="Proteomes" id="UP000474042"/>
    </source>
</evidence>
<name>A0A6L9EMA4_CLOBU</name>
<dbReference type="InterPro" id="IPR002104">
    <property type="entry name" value="Integrase_catalytic"/>
</dbReference>
<organism evidence="9 10">
    <name type="scientific">Clostridium butyricum</name>
    <dbReference type="NCBI Taxonomy" id="1492"/>
    <lineage>
        <taxon>Bacteria</taxon>
        <taxon>Bacillati</taxon>
        <taxon>Bacillota</taxon>
        <taxon>Clostridia</taxon>
        <taxon>Eubacteriales</taxon>
        <taxon>Clostridiaceae</taxon>
        <taxon>Clostridium</taxon>
    </lineage>
</organism>
<dbReference type="SUPFAM" id="SSF56349">
    <property type="entry name" value="DNA breaking-rejoining enzymes"/>
    <property type="match status" value="1"/>
</dbReference>
<evidence type="ECO:0000259" key="7">
    <source>
        <dbReference type="PROSITE" id="PS51898"/>
    </source>
</evidence>
<comment type="function">
    <text evidence="1">Site-specific tyrosine recombinase, which acts by catalyzing the cutting and rejoining of the recombining DNA molecules.</text>
</comment>
<gene>
    <name evidence="9" type="ORF">GND98_006345</name>
</gene>
<evidence type="ECO:0000256" key="3">
    <source>
        <dbReference type="ARBA" id="ARBA00022908"/>
    </source>
</evidence>
<accession>A0A6L9EMA4</accession>
<dbReference type="PANTHER" id="PTHR30349">
    <property type="entry name" value="PHAGE INTEGRASE-RELATED"/>
    <property type="match status" value="1"/>
</dbReference>
<protein>
    <submittedName>
        <fullName evidence="9">Tyrosine-type recombinase/integrase</fullName>
    </submittedName>
</protein>
<dbReference type="InterPro" id="IPR011010">
    <property type="entry name" value="DNA_brk_join_enz"/>
</dbReference>
<feature type="domain" description="Tyr recombinase" evidence="7">
    <location>
        <begin position="174"/>
        <end position="362"/>
    </location>
</feature>
<dbReference type="InterPro" id="IPR050090">
    <property type="entry name" value="Tyrosine_recombinase_XerCD"/>
</dbReference>
<dbReference type="InterPro" id="IPR010998">
    <property type="entry name" value="Integrase_recombinase_N"/>
</dbReference>
<dbReference type="Pfam" id="PF02899">
    <property type="entry name" value="Phage_int_SAM_1"/>
    <property type="match status" value="1"/>
</dbReference>
<dbReference type="Proteomes" id="UP000474042">
    <property type="component" value="Unassembled WGS sequence"/>
</dbReference>
<keyword evidence="5" id="KW-0233">DNA recombination</keyword>